<dbReference type="InterPro" id="IPR040079">
    <property type="entry name" value="Glutathione_S-Trfase"/>
</dbReference>
<keyword evidence="4" id="KW-1185">Reference proteome</keyword>
<dbReference type="SFLD" id="SFLDG01205">
    <property type="entry name" value="AMPS.1"/>
    <property type="match status" value="1"/>
</dbReference>
<dbReference type="InterPro" id="IPR004045">
    <property type="entry name" value="Glutathione_S-Trfase_N"/>
</dbReference>
<evidence type="ECO:0000313" key="4">
    <source>
        <dbReference type="Proteomes" id="UP000199308"/>
    </source>
</evidence>
<dbReference type="PANTHER" id="PTHR11571:SF252">
    <property type="entry name" value="GLUTATHIONE S-TRANSFERASE"/>
    <property type="match status" value="1"/>
</dbReference>
<dbReference type="PANTHER" id="PTHR11571">
    <property type="entry name" value="GLUTATHIONE S-TRANSFERASE"/>
    <property type="match status" value="1"/>
</dbReference>
<dbReference type="SUPFAM" id="SSF47616">
    <property type="entry name" value="GST C-terminal domain-like"/>
    <property type="match status" value="1"/>
</dbReference>
<dbReference type="Gene3D" id="3.40.30.10">
    <property type="entry name" value="Glutaredoxin"/>
    <property type="match status" value="1"/>
</dbReference>
<dbReference type="Gene3D" id="1.20.1050.10">
    <property type="match status" value="1"/>
</dbReference>
<dbReference type="STRING" id="349064.SAMN05660429_00978"/>
<sequence length="205" mass="23053">MAQIKLTYFDINGGRGEPIRLAFHLGNIAFEDNRFNFAQFPEIKKSAPLHKVPVMQLDGKVITQSNAMLRYAGKLAHLYPESAEAALFCDEILDAIEDATNALIDTFGLEGDALKSARLSYTDKWLVPYLVWLEQKYASNNGDYFIGEHISIADLKAYVWIKGIMSGSFDYINDDVVSNNTPQLALFCQTIEALPAINLYYQERA</sequence>
<evidence type="ECO:0000259" key="1">
    <source>
        <dbReference type="PROSITE" id="PS50404"/>
    </source>
</evidence>
<accession>A0A1I0BKE3</accession>
<dbReference type="RefSeq" id="WP_093328156.1">
    <property type="nucleotide sequence ID" value="NZ_AP027363.1"/>
</dbReference>
<organism evidence="3 4">
    <name type="scientific">Thalassotalea agarivorans</name>
    <name type="common">Thalassomonas agarivorans</name>
    <dbReference type="NCBI Taxonomy" id="349064"/>
    <lineage>
        <taxon>Bacteria</taxon>
        <taxon>Pseudomonadati</taxon>
        <taxon>Pseudomonadota</taxon>
        <taxon>Gammaproteobacteria</taxon>
        <taxon>Alteromonadales</taxon>
        <taxon>Colwelliaceae</taxon>
        <taxon>Thalassotalea</taxon>
    </lineage>
</organism>
<dbReference type="InterPro" id="IPR004046">
    <property type="entry name" value="GST_C"/>
</dbReference>
<name>A0A1I0BKE3_THASX</name>
<dbReference type="GO" id="GO:0004364">
    <property type="term" value="F:glutathione transferase activity"/>
    <property type="evidence" value="ECO:0007669"/>
    <property type="project" value="TreeGrafter"/>
</dbReference>
<dbReference type="Pfam" id="PF14497">
    <property type="entry name" value="GST_C_3"/>
    <property type="match status" value="1"/>
</dbReference>
<dbReference type="PROSITE" id="PS50405">
    <property type="entry name" value="GST_CTER"/>
    <property type="match status" value="1"/>
</dbReference>
<dbReference type="InterPro" id="IPR036249">
    <property type="entry name" value="Thioredoxin-like_sf"/>
</dbReference>
<dbReference type="SUPFAM" id="SSF52833">
    <property type="entry name" value="Thioredoxin-like"/>
    <property type="match status" value="1"/>
</dbReference>
<dbReference type="EMBL" id="FOHK01000004">
    <property type="protein sequence ID" value="SET07396.1"/>
    <property type="molecule type" value="Genomic_DNA"/>
</dbReference>
<evidence type="ECO:0000259" key="2">
    <source>
        <dbReference type="PROSITE" id="PS50405"/>
    </source>
</evidence>
<dbReference type="SFLD" id="SFLDG00363">
    <property type="entry name" value="AMPS_(cytGST):_Alpha-__Mu-__Pi"/>
    <property type="match status" value="1"/>
</dbReference>
<dbReference type="OrthoDB" id="9797500at2"/>
<protein>
    <submittedName>
        <fullName evidence="3">Glutathione S-transferase</fullName>
    </submittedName>
</protein>
<proteinExistence type="predicted"/>
<dbReference type="InterPro" id="IPR010987">
    <property type="entry name" value="Glutathione-S-Trfase_C-like"/>
</dbReference>
<keyword evidence="3" id="KW-0808">Transferase</keyword>
<dbReference type="Proteomes" id="UP000199308">
    <property type="component" value="Unassembled WGS sequence"/>
</dbReference>
<dbReference type="InterPro" id="IPR036282">
    <property type="entry name" value="Glutathione-S-Trfase_C_sf"/>
</dbReference>
<dbReference type="Pfam" id="PF02798">
    <property type="entry name" value="GST_N"/>
    <property type="match status" value="1"/>
</dbReference>
<dbReference type="SFLD" id="SFLDS00019">
    <property type="entry name" value="Glutathione_Transferase_(cytos"/>
    <property type="match status" value="1"/>
</dbReference>
<dbReference type="AlphaFoldDB" id="A0A1I0BKE3"/>
<reference evidence="3 4" key="1">
    <citation type="submission" date="2016-10" db="EMBL/GenBank/DDBJ databases">
        <authorList>
            <person name="de Groot N.N."/>
        </authorList>
    </citation>
    <scope>NUCLEOTIDE SEQUENCE [LARGE SCALE GENOMIC DNA]</scope>
    <source>
        <strain evidence="3 4">DSM 19706</strain>
    </source>
</reference>
<dbReference type="GO" id="GO:0006749">
    <property type="term" value="P:glutathione metabolic process"/>
    <property type="evidence" value="ECO:0007669"/>
    <property type="project" value="TreeGrafter"/>
</dbReference>
<dbReference type="InterPro" id="IPR050213">
    <property type="entry name" value="GST_superfamily"/>
</dbReference>
<evidence type="ECO:0000313" key="3">
    <source>
        <dbReference type="EMBL" id="SET07396.1"/>
    </source>
</evidence>
<dbReference type="CDD" id="cd03039">
    <property type="entry name" value="GST_N_Sigma_like"/>
    <property type="match status" value="1"/>
</dbReference>
<gene>
    <name evidence="3" type="ORF">SAMN05660429_00978</name>
</gene>
<dbReference type="PROSITE" id="PS50404">
    <property type="entry name" value="GST_NTER"/>
    <property type="match status" value="1"/>
</dbReference>
<feature type="domain" description="GST C-terminal" evidence="2">
    <location>
        <begin position="82"/>
        <end position="205"/>
    </location>
</feature>
<feature type="domain" description="GST N-terminal" evidence="1">
    <location>
        <begin position="2"/>
        <end position="80"/>
    </location>
</feature>